<dbReference type="Pfam" id="PF01406">
    <property type="entry name" value="tRNA-synt_1e"/>
    <property type="match status" value="1"/>
</dbReference>
<organism evidence="13 14">
    <name type="scientific">Piscirickettsia salmonis</name>
    <dbReference type="NCBI Taxonomy" id="1238"/>
    <lineage>
        <taxon>Bacteria</taxon>
        <taxon>Pseudomonadati</taxon>
        <taxon>Pseudomonadota</taxon>
        <taxon>Gammaproteobacteria</taxon>
        <taxon>Thiotrichales</taxon>
        <taxon>Piscirickettsiaceae</taxon>
        <taxon>Piscirickettsia</taxon>
    </lineage>
</organism>
<feature type="short sequence motif" description="'HIGH' region" evidence="12">
    <location>
        <begin position="30"/>
        <end position="40"/>
    </location>
</feature>
<comment type="subunit">
    <text evidence="3 12">Monomer.</text>
</comment>
<evidence type="ECO:0000313" key="14">
    <source>
        <dbReference type="Proteomes" id="UP000029558"/>
    </source>
</evidence>
<evidence type="ECO:0000256" key="6">
    <source>
        <dbReference type="ARBA" id="ARBA00022723"/>
    </source>
</evidence>
<dbReference type="FunFam" id="3.40.50.620:FF:000009">
    <property type="entry name" value="Cysteine--tRNA ligase"/>
    <property type="match status" value="1"/>
</dbReference>
<evidence type="ECO:0000256" key="3">
    <source>
        <dbReference type="ARBA" id="ARBA00011245"/>
    </source>
</evidence>
<evidence type="ECO:0000256" key="8">
    <source>
        <dbReference type="ARBA" id="ARBA00022833"/>
    </source>
</evidence>
<dbReference type="EC" id="6.1.1.16" evidence="12"/>
<dbReference type="CDD" id="cd07963">
    <property type="entry name" value="Anticodon_Ia_Cys"/>
    <property type="match status" value="1"/>
</dbReference>
<dbReference type="Pfam" id="PF09190">
    <property type="entry name" value="DALR_2"/>
    <property type="match status" value="1"/>
</dbReference>
<accession>A0A1L6TC39</accession>
<dbReference type="GO" id="GO:0004817">
    <property type="term" value="F:cysteine-tRNA ligase activity"/>
    <property type="evidence" value="ECO:0007669"/>
    <property type="project" value="UniProtKB-UniRule"/>
</dbReference>
<evidence type="ECO:0000256" key="4">
    <source>
        <dbReference type="ARBA" id="ARBA00022490"/>
    </source>
</evidence>
<protein>
    <recommendedName>
        <fullName evidence="12">Cysteine--tRNA ligase</fullName>
        <ecNumber evidence="12">6.1.1.16</ecNumber>
    </recommendedName>
    <alternativeName>
        <fullName evidence="12">Cysteinyl-tRNA synthetase</fullName>
        <shortName evidence="12">CysRS</shortName>
    </alternativeName>
</protein>
<dbReference type="RefSeq" id="WP_017376108.1">
    <property type="nucleotide sequence ID" value="NZ_CP012508.1"/>
</dbReference>
<dbReference type="InterPro" id="IPR009080">
    <property type="entry name" value="tRNAsynth_Ia_anticodon-bd"/>
</dbReference>
<dbReference type="GO" id="GO:0006423">
    <property type="term" value="P:cysteinyl-tRNA aminoacylation"/>
    <property type="evidence" value="ECO:0007669"/>
    <property type="project" value="UniProtKB-UniRule"/>
</dbReference>
<comment type="similarity">
    <text evidence="2 12">Belongs to the class-I aminoacyl-tRNA synthetase family.</text>
</comment>
<dbReference type="InterPro" id="IPR015273">
    <property type="entry name" value="Cys-tRNA-synt_Ia_DALR"/>
</dbReference>
<feature type="binding site" evidence="12">
    <location>
        <position position="234"/>
    </location>
    <ligand>
        <name>Zn(2+)</name>
        <dbReference type="ChEBI" id="CHEBI:29105"/>
    </ligand>
</feature>
<dbReference type="SUPFAM" id="SSF47323">
    <property type="entry name" value="Anticodon-binding domain of a subclass of class I aminoacyl-tRNA synthetases"/>
    <property type="match status" value="1"/>
</dbReference>
<dbReference type="InterPro" id="IPR015803">
    <property type="entry name" value="Cys-tRNA-ligase"/>
</dbReference>
<dbReference type="GO" id="GO:0005524">
    <property type="term" value="F:ATP binding"/>
    <property type="evidence" value="ECO:0007669"/>
    <property type="project" value="UniProtKB-UniRule"/>
</dbReference>
<feature type="binding site" evidence="12">
    <location>
        <position position="269"/>
    </location>
    <ligand>
        <name>ATP</name>
        <dbReference type="ChEBI" id="CHEBI:30616"/>
    </ligand>
</feature>
<dbReference type="SMART" id="SM00840">
    <property type="entry name" value="DALR_2"/>
    <property type="match status" value="1"/>
</dbReference>
<reference evidence="13 14" key="1">
    <citation type="journal article" date="2014" name="Genome Announc.">
        <title>Comparative Genome Analysis of Two Isolates of the Fish Pathogen Piscirickettsia salmonis from Different Hosts Reveals Major Differences in Virulence-Associated Secretion Systems.</title>
        <authorList>
            <person name="Bohle H."/>
            <person name="Henriquez P."/>
            <person name="Grothusen H."/>
            <person name="Navas E."/>
            <person name="Sandoval A."/>
            <person name="Bustamante F."/>
            <person name="Bustos P."/>
            <person name="Mancilla M."/>
        </authorList>
    </citation>
    <scope>NUCLEOTIDE SEQUENCE [LARGE SCALE GENOMIC DNA]</scope>
    <source>
        <strain evidence="14">B1-32597</strain>
    </source>
</reference>
<dbReference type="SUPFAM" id="SSF52374">
    <property type="entry name" value="Nucleotidylyl transferase"/>
    <property type="match status" value="1"/>
</dbReference>
<feature type="binding site" evidence="12">
    <location>
        <position position="28"/>
    </location>
    <ligand>
        <name>Zn(2+)</name>
        <dbReference type="ChEBI" id="CHEBI:29105"/>
    </ligand>
</feature>
<evidence type="ECO:0000256" key="5">
    <source>
        <dbReference type="ARBA" id="ARBA00022598"/>
    </source>
</evidence>
<dbReference type="Proteomes" id="UP000029558">
    <property type="component" value="Chromosome"/>
</dbReference>
<evidence type="ECO:0000256" key="1">
    <source>
        <dbReference type="ARBA" id="ARBA00004496"/>
    </source>
</evidence>
<dbReference type="InterPro" id="IPR014729">
    <property type="entry name" value="Rossmann-like_a/b/a_fold"/>
</dbReference>
<keyword evidence="6 12" id="KW-0479">Metal-binding</keyword>
<keyword evidence="5 12" id="KW-0436">Ligase</keyword>
<dbReference type="CDD" id="cd00672">
    <property type="entry name" value="CysRS_core"/>
    <property type="match status" value="1"/>
</dbReference>
<comment type="subcellular location">
    <subcellularLocation>
        <location evidence="1 12">Cytoplasm</location>
    </subcellularLocation>
</comment>
<dbReference type="PANTHER" id="PTHR10890:SF3">
    <property type="entry name" value="CYSTEINE--TRNA LIGASE, CYTOPLASMIC"/>
    <property type="match status" value="1"/>
</dbReference>
<dbReference type="OrthoDB" id="9815130at2"/>
<dbReference type="PANTHER" id="PTHR10890">
    <property type="entry name" value="CYSTEINYL-TRNA SYNTHETASE"/>
    <property type="match status" value="1"/>
</dbReference>
<dbReference type="InterPro" id="IPR024909">
    <property type="entry name" value="Cys-tRNA/MSH_ligase"/>
</dbReference>
<evidence type="ECO:0000256" key="12">
    <source>
        <dbReference type="HAMAP-Rule" id="MF_00041"/>
    </source>
</evidence>
<dbReference type="NCBIfam" id="TIGR00435">
    <property type="entry name" value="cysS"/>
    <property type="match status" value="1"/>
</dbReference>
<comment type="catalytic activity">
    <reaction evidence="12">
        <text>tRNA(Cys) + L-cysteine + ATP = L-cysteinyl-tRNA(Cys) + AMP + diphosphate</text>
        <dbReference type="Rhea" id="RHEA:17773"/>
        <dbReference type="Rhea" id="RHEA-COMP:9661"/>
        <dbReference type="Rhea" id="RHEA-COMP:9679"/>
        <dbReference type="ChEBI" id="CHEBI:30616"/>
        <dbReference type="ChEBI" id="CHEBI:33019"/>
        <dbReference type="ChEBI" id="CHEBI:35235"/>
        <dbReference type="ChEBI" id="CHEBI:78442"/>
        <dbReference type="ChEBI" id="CHEBI:78517"/>
        <dbReference type="ChEBI" id="CHEBI:456215"/>
        <dbReference type="EC" id="6.1.1.16"/>
    </reaction>
</comment>
<feature type="binding site" evidence="12">
    <location>
        <position position="238"/>
    </location>
    <ligand>
        <name>Zn(2+)</name>
        <dbReference type="ChEBI" id="CHEBI:29105"/>
    </ligand>
</feature>
<dbReference type="GO" id="GO:0005829">
    <property type="term" value="C:cytosol"/>
    <property type="evidence" value="ECO:0007669"/>
    <property type="project" value="TreeGrafter"/>
</dbReference>
<evidence type="ECO:0000313" key="13">
    <source>
        <dbReference type="EMBL" id="ALB22908.1"/>
    </source>
</evidence>
<dbReference type="InterPro" id="IPR032678">
    <property type="entry name" value="tRNA-synt_1_cat_dom"/>
</dbReference>
<keyword evidence="10 12" id="KW-0648">Protein biosynthesis</keyword>
<dbReference type="PRINTS" id="PR00983">
    <property type="entry name" value="TRNASYNTHCYS"/>
</dbReference>
<gene>
    <name evidence="12" type="primary">cysS</name>
    <name evidence="13" type="ORF">KU39_1728</name>
</gene>
<comment type="cofactor">
    <cofactor evidence="12">
        <name>Zn(2+)</name>
        <dbReference type="ChEBI" id="CHEBI:29105"/>
    </cofactor>
    <text evidence="12">Binds 1 zinc ion per subunit.</text>
</comment>
<evidence type="ECO:0000256" key="10">
    <source>
        <dbReference type="ARBA" id="ARBA00022917"/>
    </source>
</evidence>
<evidence type="ECO:0000256" key="11">
    <source>
        <dbReference type="ARBA" id="ARBA00023146"/>
    </source>
</evidence>
<evidence type="ECO:0000256" key="2">
    <source>
        <dbReference type="ARBA" id="ARBA00005594"/>
    </source>
</evidence>
<name>A0A1L6TC39_PISSA</name>
<keyword evidence="4 12" id="KW-0963">Cytoplasm</keyword>
<keyword evidence="11 12" id="KW-0030">Aminoacyl-tRNA synthetase</keyword>
<feature type="short sequence motif" description="'KMSKS' region" evidence="12">
    <location>
        <begin position="266"/>
        <end position="270"/>
    </location>
</feature>
<dbReference type="Gene3D" id="3.40.50.620">
    <property type="entry name" value="HUPs"/>
    <property type="match status" value="1"/>
</dbReference>
<dbReference type="GO" id="GO:0008270">
    <property type="term" value="F:zinc ion binding"/>
    <property type="evidence" value="ECO:0007669"/>
    <property type="project" value="UniProtKB-UniRule"/>
</dbReference>
<keyword evidence="7 12" id="KW-0547">Nucleotide-binding</keyword>
<dbReference type="EMBL" id="CP012508">
    <property type="protein sequence ID" value="ALB22908.1"/>
    <property type="molecule type" value="Genomic_DNA"/>
</dbReference>
<dbReference type="HAMAP" id="MF_00041">
    <property type="entry name" value="Cys_tRNA_synth"/>
    <property type="match status" value="1"/>
</dbReference>
<sequence>MLQVYNSLTRKKEEFKPIVAGKVGMYVCGMTVYDYCHVGHARTFLAFDVITRYLRATGYDLTYVRNITDVDDKIIKRANKNGENAIALADRFVMAMQEDFACLGMLAPDQEPRATQTITQMQALISELINKDMAYVADNGDVYYRVEKFAEYGKLSNQSIEDLRCGARVEMGEIKENPLDFVLWKAAKPDEPFWESPWGRGRPGWHIECSAMSREALGLNFDIHGGGGDLSFPHHENEIAQSEVANNQPYANYWLHTGMLQINKEKMSKSLGNFFTIRDVLKEIDAETLRYFLISSHYRSVLNYSKETVMGARSALTRMYTALKGMPENSSALTGTSFEARFYQAMDDDFNVPEALAVLFELVREINRLREESLEKAAPYAGLLKQLAGILGIAQNQPEVFLQGGQYGSEFDTTVIEALIVQRNQARDLHNWLEADRVRDELLEQGIILEDNAVGTSWKRK</sequence>
<dbReference type="Gene3D" id="1.20.120.1910">
    <property type="entry name" value="Cysteine-tRNA ligase, C-terminal anti-codon recognition domain"/>
    <property type="match status" value="1"/>
</dbReference>
<keyword evidence="9 12" id="KW-0067">ATP-binding</keyword>
<keyword evidence="8 12" id="KW-0862">Zinc</keyword>
<evidence type="ECO:0000256" key="9">
    <source>
        <dbReference type="ARBA" id="ARBA00022840"/>
    </source>
</evidence>
<dbReference type="AlphaFoldDB" id="A0A1L6TC39"/>
<evidence type="ECO:0000256" key="7">
    <source>
        <dbReference type="ARBA" id="ARBA00022741"/>
    </source>
</evidence>
<proteinExistence type="inferred from homology"/>
<feature type="binding site" evidence="12">
    <location>
        <position position="209"/>
    </location>
    <ligand>
        <name>Zn(2+)</name>
        <dbReference type="ChEBI" id="CHEBI:29105"/>
    </ligand>
</feature>